<protein>
    <submittedName>
        <fullName evidence="1">Uncharacterized protein</fullName>
    </submittedName>
</protein>
<dbReference type="EMBL" id="JABSTQ010010690">
    <property type="protein sequence ID" value="KAG0418908.1"/>
    <property type="molecule type" value="Genomic_DNA"/>
</dbReference>
<evidence type="ECO:0000313" key="1">
    <source>
        <dbReference type="EMBL" id="KAG0418908.1"/>
    </source>
</evidence>
<dbReference type="Proteomes" id="UP000805193">
    <property type="component" value="Unassembled WGS sequence"/>
</dbReference>
<name>A0AC60PFP2_IXOPE</name>
<reference evidence="1 2" key="1">
    <citation type="journal article" date="2020" name="Cell">
        <title>Large-Scale Comparative Analyses of Tick Genomes Elucidate Their Genetic Diversity and Vector Capacities.</title>
        <authorList>
            <consortium name="Tick Genome and Microbiome Consortium (TIGMIC)"/>
            <person name="Jia N."/>
            <person name="Wang J."/>
            <person name="Shi W."/>
            <person name="Du L."/>
            <person name="Sun Y."/>
            <person name="Zhan W."/>
            <person name="Jiang J.F."/>
            <person name="Wang Q."/>
            <person name="Zhang B."/>
            <person name="Ji P."/>
            <person name="Bell-Sakyi L."/>
            <person name="Cui X.M."/>
            <person name="Yuan T.T."/>
            <person name="Jiang B.G."/>
            <person name="Yang W.F."/>
            <person name="Lam T.T."/>
            <person name="Chang Q.C."/>
            <person name="Ding S.J."/>
            <person name="Wang X.J."/>
            <person name="Zhu J.G."/>
            <person name="Ruan X.D."/>
            <person name="Zhao L."/>
            <person name="Wei J.T."/>
            <person name="Ye R.Z."/>
            <person name="Que T.C."/>
            <person name="Du C.H."/>
            <person name="Zhou Y.H."/>
            <person name="Cheng J.X."/>
            <person name="Dai P.F."/>
            <person name="Guo W.B."/>
            <person name="Han X.H."/>
            <person name="Huang E.J."/>
            <person name="Li L.F."/>
            <person name="Wei W."/>
            <person name="Gao Y.C."/>
            <person name="Liu J.Z."/>
            <person name="Shao H.Z."/>
            <person name="Wang X."/>
            <person name="Wang C.C."/>
            <person name="Yang T.C."/>
            <person name="Huo Q.B."/>
            <person name="Li W."/>
            <person name="Chen H.Y."/>
            <person name="Chen S.E."/>
            <person name="Zhou L.G."/>
            <person name="Ni X.B."/>
            <person name="Tian J.H."/>
            <person name="Sheng Y."/>
            <person name="Liu T."/>
            <person name="Pan Y.S."/>
            <person name="Xia L.Y."/>
            <person name="Li J."/>
            <person name="Zhao F."/>
            <person name="Cao W.C."/>
        </authorList>
    </citation>
    <scope>NUCLEOTIDE SEQUENCE [LARGE SCALE GENOMIC DNA]</scope>
    <source>
        <strain evidence="1">Iper-2018</strain>
    </source>
</reference>
<comment type="caution">
    <text evidence="1">The sequence shown here is derived from an EMBL/GenBank/DDBJ whole genome shotgun (WGS) entry which is preliminary data.</text>
</comment>
<proteinExistence type="predicted"/>
<gene>
    <name evidence="1" type="ORF">HPB47_004511</name>
</gene>
<evidence type="ECO:0000313" key="2">
    <source>
        <dbReference type="Proteomes" id="UP000805193"/>
    </source>
</evidence>
<accession>A0AC60PFP2</accession>
<sequence length="260" mass="28928">MALFFPPIQAFSAAANPAEDWSDWKKSFTIYERATKYHKEDDETRIALLLHVGGAELVQKYHAFTFPAAQQKFADVLQRFDEHFESAGNFREKMGDSGLPDPKRRNKGAADRRRHRSPLPRPRRSCSGFRRDGGISEEALGCRASIGHPAGMGAAQNGAGCRRDSTWTTEDDKGTAYGFRILSVVKSTAPLGSQGAEPKSPAAIPCLRETVNREFLLADHNRWYLSCFSLSHVSKSTVLLKFWPWTTNQSFVVTSGTTLS</sequence>
<keyword evidence="2" id="KW-1185">Reference proteome</keyword>
<organism evidence="1 2">
    <name type="scientific">Ixodes persulcatus</name>
    <name type="common">Taiga tick</name>
    <dbReference type="NCBI Taxonomy" id="34615"/>
    <lineage>
        <taxon>Eukaryota</taxon>
        <taxon>Metazoa</taxon>
        <taxon>Ecdysozoa</taxon>
        <taxon>Arthropoda</taxon>
        <taxon>Chelicerata</taxon>
        <taxon>Arachnida</taxon>
        <taxon>Acari</taxon>
        <taxon>Parasitiformes</taxon>
        <taxon>Ixodida</taxon>
        <taxon>Ixodoidea</taxon>
        <taxon>Ixodidae</taxon>
        <taxon>Ixodinae</taxon>
        <taxon>Ixodes</taxon>
    </lineage>
</organism>